<sequence>TFRLLDHSDWDREDRDQRPNSSLDHIGYIALEYATHGQLTDKVDVYNYGMLVLEIVSSRKVRDPKLPPEMELLLQWAWSLHEKNEAFELVDRRIAKGESEIDKEEIVRLSYALSIPVNLTSYPRYLPPSLHSPKPSPLLPGKQKDFCHTMPTYSTIIHVLTRGKLISKAEALMTEFIAMAEKKHETSPHVQVFNALNGAIKSLGHEFACQVFDVLVTAYAQMGNVREALHIIYRMQQSKRFRHMSMPMVHACNILLSKLVKMERIDTVWIVYNEMTSSGLLRPNVYIYNTLVNVYCKE</sequence>
<dbReference type="Proteomes" id="UP000824469">
    <property type="component" value="Unassembled WGS sequence"/>
</dbReference>
<dbReference type="Gene3D" id="1.25.40.10">
    <property type="entry name" value="Tetratricopeptide repeat domain"/>
    <property type="match status" value="1"/>
</dbReference>
<dbReference type="EMBL" id="JAHRHJ020000006">
    <property type="protein sequence ID" value="KAH9312573.1"/>
    <property type="molecule type" value="Genomic_DNA"/>
</dbReference>
<gene>
    <name evidence="6" type="ORF">KI387_027608</name>
</gene>
<name>A0AA38L230_TAXCH</name>
<dbReference type="InterPro" id="IPR011009">
    <property type="entry name" value="Kinase-like_dom_sf"/>
</dbReference>
<feature type="non-terminal residue" evidence="6">
    <location>
        <position position="1"/>
    </location>
</feature>
<keyword evidence="1" id="KW-0808">Transferase</keyword>
<organism evidence="6 7">
    <name type="scientific">Taxus chinensis</name>
    <name type="common">Chinese yew</name>
    <name type="synonym">Taxus wallichiana var. chinensis</name>
    <dbReference type="NCBI Taxonomy" id="29808"/>
    <lineage>
        <taxon>Eukaryota</taxon>
        <taxon>Viridiplantae</taxon>
        <taxon>Streptophyta</taxon>
        <taxon>Embryophyta</taxon>
        <taxon>Tracheophyta</taxon>
        <taxon>Spermatophyta</taxon>
        <taxon>Pinopsida</taxon>
        <taxon>Pinidae</taxon>
        <taxon>Conifers II</taxon>
        <taxon>Cupressales</taxon>
        <taxon>Taxaceae</taxon>
        <taxon>Taxus</taxon>
    </lineage>
</organism>
<dbReference type="PANTHER" id="PTHR47973">
    <property type="entry name" value="CYSTEINE-RICH RECEPTOR-LIKE PROTEIN KINASE 3"/>
    <property type="match status" value="1"/>
</dbReference>
<dbReference type="InterPro" id="IPR011990">
    <property type="entry name" value="TPR-like_helical_dom_sf"/>
</dbReference>
<evidence type="ECO:0000256" key="4">
    <source>
        <dbReference type="ARBA" id="ARBA00022777"/>
    </source>
</evidence>
<dbReference type="Pfam" id="PF13041">
    <property type="entry name" value="PPR_2"/>
    <property type="match status" value="1"/>
</dbReference>
<keyword evidence="5" id="KW-0067">ATP-binding</keyword>
<keyword evidence="4" id="KW-0418">Kinase</keyword>
<accession>A0AA38L230</accession>
<dbReference type="Gene3D" id="1.10.510.10">
    <property type="entry name" value="Transferase(Phosphotransferase) domain 1"/>
    <property type="match status" value="1"/>
</dbReference>
<proteinExistence type="predicted"/>
<dbReference type="AlphaFoldDB" id="A0AA38L230"/>
<dbReference type="InterPro" id="IPR002885">
    <property type="entry name" value="PPR_rpt"/>
</dbReference>
<evidence type="ECO:0000313" key="6">
    <source>
        <dbReference type="EMBL" id="KAH9312573.1"/>
    </source>
</evidence>
<evidence type="ECO:0000256" key="1">
    <source>
        <dbReference type="ARBA" id="ARBA00022679"/>
    </source>
</evidence>
<keyword evidence="7" id="KW-1185">Reference proteome</keyword>
<dbReference type="GO" id="GO:0016301">
    <property type="term" value="F:kinase activity"/>
    <property type="evidence" value="ECO:0007669"/>
    <property type="project" value="UniProtKB-KW"/>
</dbReference>
<reference evidence="6 7" key="1">
    <citation type="journal article" date="2021" name="Nat. Plants">
        <title>The Taxus genome provides insights into paclitaxel biosynthesis.</title>
        <authorList>
            <person name="Xiong X."/>
            <person name="Gou J."/>
            <person name="Liao Q."/>
            <person name="Li Y."/>
            <person name="Zhou Q."/>
            <person name="Bi G."/>
            <person name="Li C."/>
            <person name="Du R."/>
            <person name="Wang X."/>
            <person name="Sun T."/>
            <person name="Guo L."/>
            <person name="Liang H."/>
            <person name="Lu P."/>
            <person name="Wu Y."/>
            <person name="Zhang Z."/>
            <person name="Ro D.K."/>
            <person name="Shang Y."/>
            <person name="Huang S."/>
            <person name="Yan J."/>
        </authorList>
    </citation>
    <scope>NUCLEOTIDE SEQUENCE [LARGE SCALE GENOMIC DNA]</scope>
    <source>
        <strain evidence="6">Ta-2019</strain>
    </source>
</reference>
<dbReference type="Pfam" id="PF01535">
    <property type="entry name" value="PPR"/>
    <property type="match status" value="1"/>
</dbReference>
<keyword evidence="2" id="KW-0677">Repeat</keyword>
<dbReference type="SUPFAM" id="SSF56112">
    <property type="entry name" value="Protein kinase-like (PK-like)"/>
    <property type="match status" value="1"/>
</dbReference>
<protein>
    <recommendedName>
        <fullName evidence="8">Pentatricopeptide repeat-containing protein</fullName>
    </recommendedName>
</protein>
<evidence type="ECO:0000256" key="2">
    <source>
        <dbReference type="ARBA" id="ARBA00022737"/>
    </source>
</evidence>
<evidence type="ECO:0000256" key="3">
    <source>
        <dbReference type="ARBA" id="ARBA00022741"/>
    </source>
</evidence>
<comment type="caution">
    <text evidence="6">The sequence shown here is derived from an EMBL/GenBank/DDBJ whole genome shotgun (WGS) entry which is preliminary data.</text>
</comment>
<dbReference type="InterPro" id="IPR052059">
    <property type="entry name" value="CR_Ser/Thr_kinase"/>
</dbReference>
<evidence type="ECO:0008006" key="8">
    <source>
        <dbReference type="Google" id="ProtNLM"/>
    </source>
</evidence>
<dbReference type="GO" id="GO:0005524">
    <property type="term" value="F:ATP binding"/>
    <property type="evidence" value="ECO:0007669"/>
    <property type="project" value="UniProtKB-KW"/>
</dbReference>
<keyword evidence="3" id="KW-0547">Nucleotide-binding</keyword>
<feature type="non-terminal residue" evidence="6">
    <location>
        <position position="298"/>
    </location>
</feature>
<evidence type="ECO:0000256" key="5">
    <source>
        <dbReference type="ARBA" id="ARBA00022840"/>
    </source>
</evidence>
<evidence type="ECO:0000313" key="7">
    <source>
        <dbReference type="Proteomes" id="UP000824469"/>
    </source>
</evidence>